<dbReference type="PANTHER" id="PTHR42879:SF2">
    <property type="entry name" value="3-OXOACYL-[ACYL-CARRIER-PROTEIN] REDUCTASE FABG"/>
    <property type="match status" value="1"/>
</dbReference>
<dbReference type="EMBL" id="QSHM01000001">
    <property type="protein sequence ID" value="RHC15463.1"/>
    <property type="molecule type" value="Genomic_DNA"/>
</dbReference>
<name>A0A174YSD2_9FIRM</name>
<reference evidence="6 12" key="3">
    <citation type="journal article" date="2019" name="Nat. Med.">
        <title>A library of human gut bacterial isolates paired with longitudinal multiomics data enables mechanistic microbiome research.</title>
        <authorList>
            <person name="Poyet M."/>
            <person name="Groussin M."/>
            <person name="Gibbons S.M."/>
            <person name="Avila-Pacheco J."/>
            <person name="Jiang X."/>
            <person name="Kearney S.M."/>
            <person name="Perrotta A.R."/>
            <person name="Berdy B."/>
            <person name="Zhao S."/>
            <person name="Lieberman T.D."/>
            <person name="Swanson P.K."/>
            <person name="Smith M."/>
            <person name="Roesemann S."/>
            <person name="Alexander J.E."/>
            <person name="Rich S.A."/>
            <person name="Livny J."/>
            <person name="Vlamakis H."/>
            <person name="Clish C."/>
            <person name="Bullock K."/>
            <person name="Deik A."/>
            <person name="Scott J."/>
            <person name="Pierce K.A."/>
            <person name="Xavier R.J."/>
            <person name="Alm E.J."/>
        </authorList>
    </citation>
    <scope>NUCLEOTIDE SEQUENCE [LARGE SCALE GENOMIC DNA]</scope>
    <source>
        <strain evidence="6 12">BIOML-A1</strain>
    </source>
</reference>
<keyword evidence="3" id="KW-0443">Lipid metabolism</keyword>
<evidence type="ECO:0000313" key="11">
    <source>
        <dbReference type="Proteomes" id="UP000285844"/>
    </source>
</evidence>
<dbReference type="SMART" id="SM00822">
    <property type="entry name" value="PKS_KR"/>
    <property type="match status" value="1"/>
</dbReference>
<dbReference type="InterPro" id="IPR002347">
    <property type="entry name" value="SDR_fam"/>
</dbReference>
<dbReference type="PANTHER" id="PTHR42879">
    <property type="entry name" value="3-OXOACYL-(ACYL-CARRIER-PROTEIN) REDUCTASE"/>
    <property type="match status" value="1"/>
</dbReference>
<dbReference type="Gene3D" id="3.40.50.720">
    <property type="entry name" value="NAD(P)-binding Rossmann-like Domain"/>
    <property type="match status" value="1"/>
</dbReference>
<dbReference type="Pfam" id="PF13561">
    <property type="entry name" value="adh_short_C2"/>
    <property type="match status" value="1"/>
</dbReference>
<comment type="similarity">
    <text evidence="1">Belongs to the short-chain dehydrogenases/reductases (SDR) family.</text>
</comment>
<dbReference type="GO" id="GO:0032787">
    <property type="term" value="P:monocarboxylic acid metabolic process"/>
    <property type="evidence" value="ECO:0007669"/>
    <property type="project" value="UniProtKB-ARBA"/>
</dbReference>
<dbReference type="Proteomes" id="UP000481964">
    <property type="component" value="Unassembled WGS sequence"/>
</dbReference>
<dbReference type="InterPro" id="IPR020904">
    <property type="entry name" value="Sc_DH/Rdtase_CS"/>
</dbReference>
<reference evidence="5 9" key="1">
    <citation type="submission" date="2015-09" db="EMBL/GenBank/DDBJ databases">
        <authorList>
            <consortium name="Pathogen Informatics"/>
        </authorList>
    </citation>
    <scope>NUCLEOTIDE SEQUENCE [LARGE SCALE GENOMIC DNA]</scope>
    <source>
        <strain evidence="5 9">2789STDY5834875</strain>
    </source>
</reference>
<dbReference type="FunFam" id="3.40.50.720:FF:000173">
    <property type="entry name" value="3-oxoacyl-[acyl-carrier protein] reductase"/>
    <property type="match status" value="1"/>
</dbReference>
<dbReference type="NCBIfam" id="NF009466">
    <property type="entry name" value="PRK12826.1-2"/>
    <property type="match status" value="1"/>
</dbReference>
<evidence type="ECO:0000313" key="5">
    <source>
        <dbReference type="EMBL" id="CUQ74896.1"/>
    </source>
</evidence>
<dbReference type="OMA" id="YMTGTDF"/>
<evidence type="ECO:0000256" key="1">
    <source>
        <dbReference type="ARBA" id="ARBA00006484"/>
    </source>
</evidence>
<dbReference type="Proteomes" id="UP000284794">
    <property type="component" value="Unassembled WGS sequence"/>
</dbReference>
<proteinExistence type="inferred from homology"/>
<evidence type="ECO:0000313" key="6">
    <source>
        <dbReference type="EMBL" id="MSC57016.1"/>
    </source>
</evidence>
<evidence type="ECO:0000313" key="8">
    <source>
        <dbReference type="EMBL" id="RHD10419.1"/>
    </source>
</evidence>
<dbReference type="EC" id="1.1.1.100" evidence="5"/>
<dbReference type="GeneID" id="41357021"/>
<protein>
    <submittedName>
        <fullName evidence="7">3-oxoacyl-ACP reductase FabG</fullName>
    </submittedName>
    <submittedName>
        <fullName evidence="5">3-oxoacyl-[acyl-carrier-protein] reductase FabG</fullName>
        <ecNumber evidence="5">1.1.1.100</ecNumber>
    </submittedName>
    <submittedName>
        <fullName evidence="6">Glucose 1-dehydrogenase</fullName>
        <ecNumber evidence="6">1.1.1.47</ecNumber>
    </submittedName>
</protein>
<evidence type="ECO:0000256" key="3">
    <source>
        <dbReference type="ARBA" id="ARBA00023221"/>
    </source>
</evidence>
<dbReference type="PRINTS" id="PR00080">
    <property type="entry name" value="SDRFAMILY"/>
</dbReference>
<evidence type="ECO:0000256" key="2">
    <source>
        <dbReference type="ARBA" id="ARBA00023002"/>
    </source>
</evidence>
<dbReference type="EC" id="1.1.1.47" evidence="6"/>
<reference evidence="10 11" key="2">
    <citation type="submission" date="2018-08" db="EMBL/GenBank/DDBJ databases">
        <title>A genome reference for cultivated species of the human gut microbiota.</title>
        <authorList>
            <person name="Zou Y."/>
            <person name="Xue W."/>
            <person name="Luo G."/>
        </authorList>
    </citation>
    <scope>NUCLEOTIDE SEQUENCE [LARGE SCALE GENOMIC DNA]</scope>
    <source>
        <strain evidence="8 10">AM32-2AC</strain>
        <strain evidence="7 11">AM37-3BH</strain>
    </source>
</reference>
<dbReference type="EMBL" id="CZBU01000001">
    <property type="protein sequence ID" value="CUQ74896.1"/>
    <property type="molecule type" value="Genomic_DNA"/>
</dbReference>
<dbReference type="Proteomes" id="UP000095621">
    <property type="component" value="Unassembled WGS sequence"/>
</dbReference>
<accession>A0A174YSD2</accession>
<dbReference type="InterPro" id="IPR036291">
    <property type="entry name" value="NAD(P)-bd_dom_sf"/>
</dbReference>
<evidence type="ECO:0000313" key="7">
    <source>
        <dbReference type="EMBL" id="RHC15463.1"/>
    </source>
</evidence>
<dbReference type="Proteomes" id="UP000285844">
    <property type="component" value="Unassembled WGS sequence"/>
</dbReference>
<dbReference type="OrthoDB" id="9803333at2"/>
<feature type="domain" description="Ketoreductase" evidence="4">
    <location>
        <begin position="2"/>
        <end position="182"/>
    </location>
</feature>
<dbReference type="GO" id="GO:0008202">
    <property type="term" value="P:steroid metabolic process"/>
    <property type="evidence" value="ECO:0007669"/>
    <property type="project" value="UniProtKB-KW"/>
</dbReference>
<dbReference type="GO" id="GO:0047936">
    <property type="term" value="F:glucose 1-dehydrogenase [NAD(P)+] activity"/>
    <property type="evidence" value="ECO:0007669"/>
    <property type="project" value="UniProtKB-EC"/>
</dbReference>
<dbReference type="InterPro" id="IPR050259">
    <property type="entry name" value="SDR"/>
</dbReference>
<gene>
    <name evidence="5" type="primary">fabG_1</name>
    <name evidence="8" type="ORF">DW811_01865</name>
    <name evidence="7" type="ORF">DW858_01075</name>
    <name evidence="5" type="ORF">ERS852490_00213</name>
    <name evidence="6" type="ORF">GKE48_06030</name>
</gene>
<evidence type="ECO:0000313" key="12">
    <source>
        <dbReference type="Proteomes" id="UP000481964"/>
    </source>
</evidence>
<dbReference type="NCBIfam" id="NF005559">
    <property type="entry name" value="PRK07231.1"/>
    <property type="match status" value="1"/>
</dbReference>
<keyword evidence="2 5" id="KW-0560">Oxidoreductase</keyword>
<evidence type="ECO:0000259" key="4">
    <source>
        <dbReference type="SMART" id="SM00822"/>
    </source>
</evidence>
<dbReference type="EMBL" id="WKRD01000004">
    <property type="protein sequence ID" value="MSC57016.1"/>
    <property type="molecule type" value="Genomic_DNA"/>
</dbReference>
<dbReference type="PRINTS" id="PR00081">
    <property type="entry name" value="GDHRDH"/>
</dbReference>
<keyword evidence="3" id="KW-0753">Steroid metabolism</keyword>
<organism evidence="5 9">
    <name type="scientific">Lachnospira eligens</name>
    <dbReference type="NCBI Taxonomy" id="39485"/>
    <lineage>
        <taxon>Bacteria</taxon>
        <taxon>Bacillati</taxon>
        <taxon>Bacillota</taxon>
        <taxon>Clostridia</taxon>
        <taxon>Lachnospirales</taxon>
        <taxon>Lachnospiraceae</taxon>
        <taxon>Lachnospira</taxon>
    </lineage>
</organism>
<evidence type="ECO:0000313" key="10">
    <source>
        <dbReference type="Proteomes" id="UP000284794"/>
    </source>
</evidence>
<dbReference type="RefSeq" id="WP_012740553.1">
    <property type="nucleotide sequence ID" value="NZ_CP085937.1"/>
</dbReference>
<dbReference type="SUPFAM" id="SSF51735">
    <property type="entry name" value="NAD(P)-binding Rossmann-fold domains"/>
    <property type="match status" value="1"/>
</dbReference>
<dbReference type="PROSITE" id="PS00061">
    <property type="entry name" value="ADH_SHORT"/>
    <property type="match status" value="1"/>
</dbReference>
<dbReference type="EMBL" id="QSIS01000002">
    <property type="protein sequence ID" value="RHD10419.1"/>
    <property type="molecule type" value="Genomic_DNA"/>
</dbReference>
<dbReference type="GO" id="GO:0004316">
    <property type="term" value="F:3-oxoacyl-[acyl-carrier-protein] reductase (NADPH) activity"/>
    <property type="evidence" value="ECO:0007669"/>
    <property type="project" value="UniProtKB-EC"/>
</dbReference>
<dbReference type="AlphaFoldDB" id="A0A174YSD2"/>
<sequence>MKVALVTGASRGIGKACAIRLAKDGYAVVINYSHSEEQAQKVLDEIVAAGGTAITYKADVSDLNQVKQMVKDVSKELGGIDVLVNNAGIVRDEYLLMLNKDTLDTCMDLNVKGYFYCAQQAVLKMFRKKSGVIINMSSVSSKFALPGQSVYSATKGAVNSMTQTMAKELAGYGIRVNAVAPGFIETEMLDAIPEEKKKEYLDAIPMHKLGKAEDVANVVSSLCSDAFSYVTGQVIVLDGGLSL</sequence>
<evidence type="ECO:0000313" key="9">
    <source>
        <dbReference type="Proteomes" id="UP000095621"/>
    </source>
</evidence>
<dbReference type="InterPro" id="IPR057326">
    <property type="entry name" value="KR_dom"/>
</dbReference>